<keyword evidence="4 8" id="KW-0251">Elongation factor</keyword>
<dbReference type="CDD" id="cd01885">
    <property type="entry name" value="EF2"/>
    <property type="match status" value="1"/>
</dbReference>
<sequence>MISVAVEQIREMMDIKPNIRNVSVVGQLGHGKTMLFDYLISKAGIISEKMAGQVRFMDTRKDEQEQCLTIKSTAVSLVYEKKKEDEIPEDADGRAFLLNLIDTPGHVQFASEVSAALRVTDGALVVVSCVEGFGVQTETVLRQALAERVKPVVMLSKVDRALLDLQLAPEELYQRFVKEIESVNGVIAAYEDELLGRVQVSPEAGTVAFGSGLQGWGFTLNHFAKLYGSKFGVKPEKLVTRLWGDKFWDPKRKKWGKKPTDQENKPLQRGFCQFVLDPIYQLFRVIMSGDHEKSLKLIQKVGVQLRGKEKEETVTGKALLQTVMRKFLPAADALLEILVLHLPSPVTAQRYRVKNLYEGPMEDECAKGITSCDPKAPLMVYVSKMVPAPDKGRFYSFGRVFSGTLKGGQKVRIMGPDYIPGKKKGLFIKSIPRVVVMMGNYVEKITDCPCGSIIGMIGIDKYLLKTGTISTSEEAYSIKAMKFSVSPVACVAVEPKNASDLPKLIEGFRRLCRSDQCVQAFTEDSGQHIVAGAGEFHLQVCLKDFEDNYCQGVPLTKSKPFVSYRETVTKESSQMCISKSPNKHNILFVKAEPLHIDLCIEIENGEVGSKQRSKIRSRYLAEKYDWDLGYARKIWAFGPESVGVNILVNQTKGVKYLDEIKDSIVAAFEWATQAGALCEENMRGIRFNLHDAKIPHRALSRGGGQIISTARRSFYASQLSAMPTLMEPIYLCEIQCLESAIGSIKDILSQRRGQLISVENSSRSPIHTIKSYLPVIESFGSTEAIRSKTNAKQLPQYVFHHWETMQGEYFEENGILSDTIKENRLRKGLEATIPPLEKYTDQL</sequence>
<dbReference type="InterPro" id="IPR005517">
    <property type="entry name" value="Transl_elong_EFG/EF2_IV"/>
</dbReference>
<organism evidence="8 9">
    <name type="scientific">Anaeramoeba flamelloides</name>
    <dbReference type="NCBI Taxonomy" id="1746091"/>
    <lineage>
        <taxon>Eukaryota</taxon>
        <taxon>Metamonada</taxon>
        <taxon>Anaeramoebidae</taxon>
        <taxon>Anaeramoeba</taxon>
    </lineage>
</organism>
<dbReference type="Proteomes" id="UP001150062">
    <property type="component" value="Unassembled WGS sequence"/>
</dbReference>
<dbReference type="Gene3D" id="3.30.70.870">
    <property type="entry name" value="Elongation Factor G (Translational Gtpase), domain 3"/>
    <property type="match status" value="1"/>
</dbReference>
<keyword evidence="9" id="KW-1185">Reference proteome</keyword>
<dbReference type="Pfam" id="PF03764">
    <property type="entry name" value="EFG_IV"/>
    <property type="match status" value="1"/>
</dbReference>
<dbReference type="InterPro" id="IPR000640">
    <property type="entry name" value="EFG_V-like"/>
</dbReference>
<dbReference type="InterPro" id="IPR004161">
    <property type="entry name" value="EFTu-like_2"/>
</dbReference>
<accession>A0ABQ8Z3P6</accession>
<dbReference type="Gene3D" id="3.30.230.10">
    <property type="match status" value="1"/>
</dbReference>
<dbReference type="Gene3D" id="2.40.30.10">
    <property type="entry name" value="Translation factors"/>
    <property type="match status" value="1"/>
</dbReference>
<name>A0ABQ8Z3P6_9EUKA</name>
<feature type="domain" description="Tr-type G" evidence="7">
    <location>
        <begin position="17"/>
        <end position="346"/>
    </location>
</feature>
<gene>
    <name evidence="8" type="ORF">M0813_15153</name>
</gene>
<evidence type="ECO:0000313" key="9">
    <source>
        <dbReference type="Proteomes" id="UP001150062"/>
    </source>
</evidence>
<protein>
    <submittedName>
        <fullName evidence="8">Eukaryotic translation elongation factor 2a</fullName>
    </submittedName>
</protein>
<proteinExistence type="predicted"/>
<evidence type="ECO:0000259" key="7">
    <source>
        <dbReference type="PROSITE" id="PS51722"/>
    </source>
</evidence>
<evidence type="ECO:0000313" key="8">
    <source>
        <dbReference type="EMBL" id="KAJ6251309.1"/>
    </source>
</evidence>
<dbReference type="Gene3D" id="3.90.1430.10">
    <property type="entry name" value="Yeast translation eEF2 (G' domain)"/>
    <property type="match status" value="1"/>
</dbReference>
<dbReference type="CDD" id="cd16261">
    <property type="entry name" value="EF2_snRNP_III"/>
    <property type="match status" value="1"/>
</dbReference>
<dbReference type="SMART" id="SM00838">
    <property type="entry name" value="EFG_C"/>
    <property type="match status" value="1"/>
</dbReference>
<dbReference type="InterPro" id="IPR000795">
    <property type="entry name" value="T_Tr_GTP-bd_dom"/>
</dbReference>
<keyword evidence="5" id="KW-0648">Protein biosynthesis</keyword>
<dbReference type="InterPro" id="IPR014721">
    <property type="entry name" value="Ribsml_uS5_D2-typ_fold_subgr"/>
</dbReference>
<evidence type="ECO:0000256" key="5">
    <source>
        <dbReference type="ARBA" id="ARBA00022917"/>
    </source>
</evidence>
<dbReference type="GO" id="GO:0003746">
    <property type="term" value="F:translation elongation factor activity"/>
    <property type="evidence" value="ECO:0007669"/>
    <property type="project" value="UniProtKB-KW"/>
</dbReference>
<dbReference type="PANTHER" id="PTHR42908">
    <property type="entry name" value="TRANSLATION ELONGATION FACTOR-RELATED"/>
    <property type="match status" value="1"/>
</dbReference>
<evidence type="ECO:0000256" key="6">
    <source>
        <dbReference type="ARBA" id="ARBA00023134"/>
    </source>
</evidence>
<dbReference type="InterPro" id="IPR027417">
    <property type="entry name" value="P-loop_NTPase"/>
</dbReference>
<dbReference type="Gene3D" id="3.40.50.300">
    <property type="entry name" value="P-loop containing nucleotide triphosphate hydrolases"/>
    <property type="match status" value="1"/>
</dbReference>
<dbReference type="Gene3D" id="3.30.70.240">
    <property type="match status" value="1"/>
</dbReference>
<comment type="caution">
    <text evidence="8">The sequence shown here is derived from an EMBL/GenBank/DDBJ whole genome shotgun (WGS) entry which is preliminary data.</text>
</comment>
<evidence type="ECO:0000256" key="1">
    <source>
        <dbReference type="ARBA" id="ARBA00004496"/>
    </source>
</evidence>
<dbReference type="Pfam" id="PF14492">
    <property type="entry name" value="EFG_III"/>
    <property type="match status" value="1"/>
</dbReference>
<dbReference type="EMBL" id="JAOAOG010000062">
    <property type="protein sequence ID" value="KAJ6251309.1"/>
    <property type="molecule type" value="Genomic_DNA"/>
</dbReference>
<dbReference type="PANTHER" id="PTHR42908:SF10">
    <property type="entry name" value="EUKARYOTIC TRANSLATION ELONGATION FACTOR 2"/>
    <property type="match status" value="1"/>
</dbReference>
<dbReference type="InterPro" id="IPR041095">
    <property type="entry name" value="EFG_II"/>
</dbReference>
<reference evidence="8" key="1">
    <citation type="submission" date="2022-08" db="EMBL/GenBank/DDBJ databases">
        <title>Novel sulfate-reducing endosymbionts in the free-living metamonad Anaeramoeba.</title>
        <authorList>
            <person name="Jerlstrom-Hultqvist J."/>
            <person name="Cepicka I."/>
            <person name="Gallot-Lavallee L."/>
            <person name="Salas-Leiva D."/>
            <person name="Curtis B.A."/>
            <person name="Zahonova K."/>
            <person name="Pipaliya S."/>
            <person name="Dacks J."/>
            <person name="Roger A.J."/>
        </authorList>
    </citation>
    <scope>NUCLEOTIDE SEQUENCE</scope>
    <source>
        <strain evidence="8">Schooner1</strain>
    </source>
</reference>
<keyword evidence="6" id="KW-0342">GTP-binding</keyword>
<evidence type="ECO:0000256" key="3">
    <source>
        <dbReference type="ARBA" id="ARBA00022741"/>
    </source>
</evidence>
<dbReference type="SUPFAM" id="SSF52540">
    <property type="entry name" value="P-loop containing nucleoside triphosphate hydrolases"/>
    <property type="match status" value="1"/>
</dbReference>
<dbReference type="SUPFAM" id="SSF50447">
    <property type="entry name" value="Translation proteins"/>
    <property type="match status" value="1"/>
</dbReference>
<dbReference type="InterPro" id="IPR009000">
    <property type="entry name" value="Transl_B-barrel_sf"/>
</dbReference>
<dbReference type="InterPro" id="IPR035647">
    <property type="entry name" value="EFG_III/V"/>
</dbReference>
<dbReference type="Pfam" id="PF03144">
    <property type="entry name" value="GTP_EFTU_D2"/>
    <property type="match status" value="1"/>
</dbReference>
<keyword evidence="3" id="KW-0547">Nucleotide-binding</keyword>
<dbReference type="PROSITE" id="PS51722">
    <property type="entry name" value="G_TR_2"/>
    <property type="match status" value="1"/>
</dbReference>
<dbReference type="SUPFAM" id="SSF54980">
    <property type="entry name" value="EF-G C-terminal domain-like"/>
    <property type="match status" value="2"/>
</dbReference>
<dbReference type="SMART" id="SM00889">
    <property type="entry name" value="EFG_IV"/>
    <property type="match status" value="1"/>
</dbReference>
<dbReference type="InterPro" id="IPR005225">
    <property type="entry name" value="Small_GTP-bd"/>
</dbReference>
<dbReference type="CDD" id="cd04096">
    <property type="entry name" value="eEF2_snRNP_like_C"/>
    <property type="match status" value="1"/>
</dbReference>
<evidence type="ECO:0000256" key="4">
    <source>
        <dbReference type="ARBA" id="ARBA00022768"/>
    </source>
</evidence>
<evidence type="ECO:0000256" key="2">
    <source>
        <dbReference type="ARBA" id="ARBA00022490"/>
    </source>
</evidence>
<comment type="subcellular location">
    <subcellularLocation>
        <location evidence="1">Cytoplasm</location>
    </subcellularLocation>
</comment>
<dbReference type="InterPro" id="IPR020568">
    <property type="entry name" value="Ribosomal_Su5_D2-typ_SF"/>
</dbReference>
<dbReference type="SUPFAM" id="SSF54211">
    <property type="entry name" value="Ribosomal protein S5 domain 2-like"/>
    <property type="match status" value="1"/>
</dbReference>
<dbReference type="NCBIfam" id="TIGR00231">
    <property type="entry name" value="small_GTP"/>
    <property type="match status" value="1"/>
</dbReference>
<dbReference type="Pfam" id="PF00679">
    <property type="entry name" value="EFG_C"/>
    <property type="match status" value="1"/>
</dbReference>
<keyword evidence="2" id="KW-0963">Cytoplasm</keyword>
<dbReference type="CDD" id="cd01681">
    <property type="entry name" value="aeEF2_snRNP_like_IV"/>
    <property type="match status" value="1"/>
</dbReference>
<dbReference type="Pfam" id="PF00009">
    <property type="entry name" value="GTP_EFTU"/>
    <property type="match status" value="1"/>
</dbReference>
<dbReference type="PRINTS" id="PR00315">
    <property type="entry name" value="ELONGATNFCT"/>
</dbReference>